<dbReference type="GO" id="GO:0003677">
    <property type="term" value="F:DNA binding"/>
    <property type="evidence" value="ECO:0007669"/>
    <property type="project" value="UniProtKB-KW"/>
</dbReference>
<dbReference type="CDD" id="cd05466">
    <property type="entry name" value="PBP2_LTTR_substrate"/>
    <property type="match status" value="1"/>
</dbReference>
<dbReference type="RefSeq" id="WP_009517725.1">
    <property type="nucleotide sequence ID" value="NZ_CCAE010000061.1"/>
</dbReference>
<reference evidence="7" key="2">
    <citation type="submission" date="2014-11" db="EMBL/GenBank/DDBJ databases">
        <title>Draft genome sequence of Hydrogenophaga intermedia S1.</title>
        <authorList>
            <person name="Gan H.M."/>
            <person name="Chew T.H."/>
            <person name="Stolz A."/>
        </authorList>
    </citation>
    <scope>NUCLEOTIDE SEQUENCE [LARGE SCALE GENOMIC DNA]</scope>
    <source>
        <strain evidence="7">S1</strain>
    </source>
</reference>
<organism evidence="6 7">
    <name type="scientific">Hydrogenophaga intermedia</name>
    <dbReference type="NCBI Taxonomy" id="65786"/>
    <lineage>
        <taxon>Bacteria</taxon>
        <taxon>Pseudomonadati</taxon>
        <taxon>Pseudomonadota</taxon>
        <taxon>Betaproteobacteria</taxon>
        <taxon>Burkholderiales</taxon>
        <taxon>Comamonadaceae</taxon>
        <taxon>Hydrogenophaga</taxon>
    </lineage>
</organism>
<name>A0A1L1PZI9_HYDIT</name>
<protein>
    <submittedName>
        <fullName evidence="6">Transcriptional regulator, LysR family protein</fullName>
    </submittedName>
</protein>
<dbReference type="PANTHER" id="PTHR30419">
    <property type="entry name" value="HTH-TYPE TRANSCRIPTIONAL REGULATOR YBHD"/>
    <property type="match status" value="1"/>
</dbReference>
<dbReference type="AlphaFoldDB" id="A0A1L1PZI9"/>
<dbReference type="GO" id="GO:0003700">
    <property type="term" value="F:DNA-binding transcription factor activity"/>
    <property type="evidence" value="ECO:0007669"/>
    <property type="project" value="InterPro"/>
</dbReference>
<keyword evidence="3" id="KW-0238">DNA-binding</keyword>
<dbReference type="Proteomes" id="UP000028878">
    <property type="component" value="Unassembled WGS sequence"/>
</dbReference>
<proteinExistence type="inferred from homology"/>
<comment type="similarity">
    <text evidence="1">Belongs to the LysR transcriptional regulatory family.</text>
</comment>
<dbReference type="Gene3D" id="1.10.10.10">
    <property type="entry name" value="Winged helix-like DNA-binding domain superfamily/Winged helix DNA-binding domain"/>
    <property type="match status" value="1"/>
</dbReference>
<feature type="domain" description="HTH lysR-type" evidence="5">
    <location>
        <begin position="1"/>
        <end position="58"/>
    </location>
</feature>
<dbReference type="SUPFAM" id="SSF46785">
    <property type="entry name" value="Winged helix' DNA-binding domain"/>
    <property type="match status" value="1"/>
</dbReference>
<accession>A0A1L1PZI9</accession>
<dbReference type="Gene3D" id="3.40.190.290">
    <property type="match status" value="1"/>
</dbReference>
<dbReference type="InterPro" id="IPR036390">
    <property type="entry name" value="WH_DNA-bd_sf"/>
</dbReference>
<dbReference type="Pfam" id="PF00126">
    <property type="entry name" value="HTH_1"/>
    <property type="match status" value="1"/>
</dbReference>
<keyword evidence="7" id="KW-1185">Reference proteome</keyword>
<dbReference type="PRINTS" id="PR00039">
    <property type="entry name" value="HTHLYSR"/>
</dbReference>
<dbReference type="InterPro" id="IPR000847">
    <property type="entry name" value="LysR_HTH_N"/>
</dbReference>
<sequence length="304" mass="33101">MTLQQLRTLLAIVEFGSFRRAARELDVSQAGLTTSIQSLEQTLNLRLFVRSTHGIALTAEGRQIYERAQLIDREARQILVDAEQLRGSRVTNLSIGLGPTPTATLLHLVVPDFHKRFPEVRLNLTSGVFEHLESALQQGRIELAITATPEAGVASNLASVELFSSDLTVVAREGHPLAEADSLAALLKTEWVLLGSPGGPGGSVARYYREHGFPTPLVAATCESITQMVALVRGTDWMGMIPAVMIEKDLMGKGLVTLKLREAVPRYVNSVVHRREPQLSSAAQAFVAMSRSCARVLSRGSTRL</sequence>
<keyword evidence="4" id="KW-0804">Transcription</keyword>
<dbReference type="InterPro" id="IPR036388">
    <property type="entry name" value="WH-like_DNA-bd_sf"/>
</dbReference>
<evidence type="ECO:0000256" key="1">
    <source>
        <dbReference type="ARBA" id="ARBA00009437"/>
    </source>
</evidence>
<dbReference type="PANTHER" id="PTHR30419:SF30">
    <property type="entry name" value="LYSR FAMILY TRANSCRIPTIONAL REGULATOR"/>
    <property type="match status" value="1"/>
</dbReference>
<gene>
    <name evidence="6" type="ORF">BN948_04462</name>
</gene>
<evidence type="ECO:0000256" key="4">
    <source>
        <dbReference type="ARBA" id="ARBA00023163"/>
    </source>
</evidence>
<evidence type="ECO:0000313" key="6">
    <source>
        <dbReference type="EMBL" id="CDN90021.1"/>
    </source>
</evidence>
<evidence type="ECO:0000313" key="7">
    <source>
        <dbReference type="Proteomes" id="UP000028878"/>
    </source>
</evidence>
<evidence type="ECO:0000256" key="3">
    <source>
        <dbReference type="ARBA" id="ARBA00023125"/>
    </source>
</evidence>
<dbReference type="Pfam" id="PF03466">
    <property type="entry name" value="LysR_substrate"/>
    <property type="match status" value="1"/>
</dbReference>
<evidence type="ECO:0000256" key="2">
    <source>
        <dbReference type="ARBA" id="ARBA00023015"/>
    </source>
</evidence>
<reference evidence="7" key="1">
    <citation type="submission" date="2014-02" db="EMBL/GenBank/DDBJ databases">
        <authorList>
            <person name="Gan H."/>
        </authorList>
    </citation>
    <scope>NUCLEOTIDE SEQUENCE [LARGE SCALE GENOMIC DNA]</scope>
    <source>
        <strain evidence="7">S1</strain>
    </source>
</reference>
<dbReference type="GO" id="GO:0005829">
    <property type="term" value="C:cytosol"/>
    <property type="evidence" value="ECO:0007669"/>
    <property type="project" value="TreeGrafter"/>
</dbReference>
<dbReference type="PROSITE" id="PS50931">
    <property type="entry name" value="HTH_LYSR"/>
    <property type="match status" value="1"/>
</dbReference>
<dbReference type="SUPFAM" id="SSF53850">
    <property type="entry name" value="Periplasmic binding protein-like II"/>
    <property type="match status" value="1"/>
</dbReference>
<keyword evidence="2" id="KW-0805">Transcription regulation</keyword>
<evidence type="ECO:0000259" key="5">
    <source>
        <dbReference type="PROSITE" id="PS50931"/>
    </source>
</evidence>
<dbReference type="InterPro" id="IPR005119">
    <property type="entry name" value="LysR_subst-bd"/>
</dbReference>
<dbReference type="FunFam" id="1.10.10.10:FF:000001">
    <property type="entry name" value="LysR family transcriptional regulator"/>
    <property type="match status" value="1"/>
</dbReference>
<dbReference type="InterPro" id="IPR050950">
    <property type="entry name" value="HTH-type_LysR_regulators"/>
</dbReference>
<dbReference type="EMBL" id="CCAE010000061">
    <property type="protein sequence ID" value="CDN90021.1"/>
    <property type="molecule type" value="Genomic_DNA"/>
</dbReference>